<dbReference type="AlphaFoldDB" id="A0A822YD96"/>
<organism evidence="2 3">
    <name type="scientific">Nelumbo nucifera</name>
    <name type="common">Sacred lotus</name>
    <dbReference type="NCBI Taxonomy" id="4432"/>
    <lineage>
        <taxon>Eukaryota</taxon>
        <taxon>Viridiplantae</taxon>
        <taxon>Streptophyta</taxon>
        <taxon>Embryophyta</taxon>
        <taxon>Tracheophyta</taxon>
        <taxon>Spermatophyta</taxon>
        <taxon>Magnoliopsida</taxon>
        <taxon>Proteales</taxon>
        <taxon>Nelumbonaceae</taxon>
        <taxon>Nelumbo</taxon>
    </lineage>
</organism>
<evidence type="ECO:0000256" key="1">
    <source>
        <dbReference type="SAM" id="MobiDB-lite"/>
    </source>
</evidence>
<evidence type="ECO:0000313" key="2">
    <source>
        <dbReference type="EMBL" id="DAD29501.1"/>
    </source>
</evidence>
<dbReference type="Proteomes" id="UP000607653">
    <property type="component" value="Unassembled WGS sequence"/>
</dbReference>
<dbReference type="EMBL" id="DUZY01000002">
    <property type="protein sequence ID" value="DAD29501.1"/>
    <property type="molecule type" value="Genomic_DNA"/>
</dbReference>
<protein>
    <submittedName>
        <fullName evidence="2">Uncharacterized protein</fullName>
    </submittedName>
</protein>
<accession>A0A822YD96</accession>
<gene>
    <name evidence="2" type="ORF">HUJ06_030969</name>
</gene>
<keyword evidence="3" id="KW-1185">Reference proteome</keyword>
<name>A0A822YD96_NELNU</name>
<reference evidence="2 3" key="1">
    <citation type="journal article" date="2020" name="Mol. Biol. Evol.">
        <title>Distinct Expression and Methylation Patterns for Genes with Different Fates following a Single Whole-Genome Duplication in Flowering Plants.</title>
        <authorList>
            <person name="Shi T."/>
            <person name="Rahmani R.S."/>
            <person name="Gugger P.F."/>
            <person name="Wang M."/>
            <person name="Li H."/>
            <person name="Zhang Y."/>
            <person name="Li Z."/>
            <person name="Wang Q."/>
            <person name="Van de Peer Y."/>
            <person name="Marchal K."/>
            <person name="Chen J."/>
        </authorList>
    </citation>
    <scope>NUCLEOTIDE SEQUENCE [LARGE SCALE GENOMIC DNA]</scope>
    <source>
        <tissue evidence="2">Leaf</tissue>
    </source>
</reference>
<evidence type="ECO:0000313" key="3">
    <source>
        <dbReference type="Proteomes" id="UP000607653"/>
    </source>
</evidence>
<feature type="region of interest" description="Disordered" evidence="1">
    <location>
        <begin position="78"/>
        <end position="100"/>
    </location>
</feature>
<comment type="caution">
    <text evidence="2">The sequence shown here is derived from an EMBL/GenBank/DDBJ whole genome shotgun (WGS) entry which is preliminary data.</text>
</comment>
<sequence length="113" mass="12814">MSTLLYSFFPTDLLPSVETQQQVLPHQARTREGNIKVEQLRAQAPDNLDRYNFFPTDLLPSFHFSSDGDRTRALVRDNVGSEDQKNLQRQEGPGHQGESELSLFHLSCSLPIS</sequence>
<proteinExistence type="predicted"/>